<gene>
    <name evidence="2" type="ORF">AOQ84DRAFT_357786</name>
</gene>
<proteinExistence type="predicted"/>
<keyword evidence="1" id="KW-0732">Signal</keyword>
<keyword evidence="3" id="KW-1185">Reference proteome</keyword>
<organism evidence="2 3">
    <name type="scientific">Glonium stellatum</name>
    <dbReference type="NCBI Taxonomy" id="574774"/>
    <lineage>
        <taxon>Eukaryota</taxon>
        <taxon>Fungi</taxon>
        <taxon>Dikarya</taxon>
        <taxon>Ascomycota</taxon>
        <taxon>Pezizomycotina</taxon>
        <taxon>Dothideomycetes</taxon>
        <taxon>Pleosporomycetidae</taxon>
        <taxon>Gloniales</taxon>
        <taxon>Gloniaceae</taxon>
        <taxon>Glonium</taxon>
    </lineage>
</organism>
<dbReference type="Gene3D" id="3.30.70.1990">
    <property type="match status" value="1"/>
</dbReference>
<dbReference type="Gene3D" id="3.50.50.60">
    <property type="entry name" value="FAD/NAD(P)-binding domain"/>
    <property type="match status" value="1"/>
</dbReference>
<dbReference type="OrthoDB" id="68575at2759"/>
<dbReference type="AlphaFoldDB" id="A0A8E2ENC5"/>
<dbReference type="InterPro" id="IPR036188">
    <property type="entry name" value="FAD/NAD-bd_sf"/>
</dbReference>
<dbReference type="EMBL" id="KV751098">
    <property type="protein sequence ID" value="OCL01635.1"/>
    <property type="molecule type" value="Genomic_DNA"/>
</dbReference>
<dbReference type="SUPFAM" id="SSF51905">
    <property type="entry name" value="FAD/NAD(P)-binding domain"/>
    <property type="match status" value="1"/>
</dbReference>
<dbReference type="Proteomes" id="UP000250140">
    <property type="component" value="Unassembled WGS sequence"/>
</dbReference>
<reference evidence="2 3" key="1">
    <citation type="journal article" date="2016" name="Nat. Commun.">
        <title>Ectomycorrhizal ecology is imprinted in the genome of the dominant symbiotic fungus Cenococcum geophilum.</title>
        <authorList>
            <consortium name="DOE Joint Genome Institute"/>
            <person name="Peter M."/>
            <person name="Kohler A."/>
            <person name="Ohm R.A."/>
            <person name="Kuo A."/>
            <person name="Krutzmann J."/>
            <person name="Morin E."/>
            <person name="Arend M."/>
            <person name="Barry K.W."/>
            <person name="Binder M."/>
            <person name="Choi C."/>
            <person name="Clum A."/>
            <person name="Copeland A."/>
            <person name="Grisel N."/>
            <person name="Haridas S."/>
            <person name="Kipfer T."/>
            <person name="LaButti K."/>
            <person name="Lindquist E."/>
            <person name="Lipzen A."/>
            <person name="Maire R."/>
            <person name="Meier B."/>
            <person name="Mihaltcheva S."/>
            <person name="Molinier V."/>
            <person name="Murat C."/>
            <person name="Poggeler S."/>
            <person name="Quandt C.A."/>
            <person name="Sperisen C."/>
            <person name="Tritt A."/>
            <person name="Tisserant E."/>
            <person name="Crous P.W."/>
            <person name="Henrissat B."/>
            <person name="Nehls U."/>
            <person name="Egli S."/>
            <person name="Spatafora J.W."/>
            <person name="Grigoriev I.V."/>
            <person name="Martin F.M."/>
        </authorList>
    </citation>
    <scope>NUCLEOTIDE SEQUENCE [LARGE SCALE GENOMIC DNA]</scope>
    <source>
        <strain evidence="2 3">CBS 207.34</strain>
    </source>
</reference>
<evidence type="ECO:0000256" key="1">
    <source>
        <dbReference type="SAM" id="SignalP"/>
    </source>
</evidence>
<accession>A0A8E2ENC5</accession>
<dbReference type="Gene3D" id="1.10.405.20">
    <property type="match status" value="1"/>
</dbReference>
<feature type="chain" id="PRO_5034798397" evidence="1">
    <location>
        <begin position="27"/>
        <end position="474"/>
    </location>
</feature>
<evidence type="ECO:0000313" key="2">
    <source>
        <dbReference type="EMBL" id="OCL01635.1"/>
    </source>
</evidence>
<name>A0A8E2ENC5_9PEZI</name>
<protein>
    <submittedName>
        <fullName evidence="2">Flavin-containing superfamily amine oxidase</fullName>
    </submittedName>
</protein>
<evidence type="ECO:0000313" key="3">
    <source>
        <dbReference type="Proteomes" id="UP000250140"/>
    </source>
</evidence>
<dbReference type="Pfam" id="PF13450">
    <property type="entry name" value="NAD_binding_8"/>
    <property type="match status" value="1"/>
</dbReference>
<sequence length="474" mass="51689">MAAIDFRHCFLSFFALFLFTITPAVGNVNEAEFSESDIITRDVCIIGGGSSGTYSAIRLQQMGKSVAVVEKESVLGGHVNTYFDPVTGESFDYGVISFDNITVVRNYFDHFGIKLAPLVYNAGPQQYADFANATFVSASALPQGNLTAALIGYGKQLEKYPYLFTKGYDLPSPVPADLLLSYGDFINKYNLQALAYTAFTFIQGVGNLLAQPTLYIMKYFAPATLNNILTGSGFLTTANHDNHELYEKALAELGSSAFISSNVTQISRNNDSVRVVISTTEGRKLIRASQLLIAIQPKLSSLSGFLDLDAEEASLLGQFNNSYYWDSVVRNSGVPDNTSINNVDPAAPFALPPLPGIYSIGSTGLPGLHTVYYGSPYAISNEEVKSDILTTIAELVKAAGYPPVNGTAEFVGFNDHRPFELTVSVDAIKAGFYARLNGLQGRRKTWWTGATWQAHDSSQIWNWTEYQLLPKMAA</sequence>
<feature type="signal peptide" evidence="1">
    <location>
        <begin position="1"/>
        <end position="26"/>
    </location>
</feature>